<evidence type="ECO:0000313" key="3">
    <source>
        <dbReference type="Proteomes" id="UP000320806"/>
    </source>
</evidence>
<organism evidence="2 3">
    <name type="scientific">Yimella lutea</name>
    <dbReference type="NCBI Taxonomy" id="587872"/>
    <lineage>
        <taxon>Bacteria</taxon>
        <taxon>Bacillati</taxon>
        <taxon>Actinomycetota</taxon>
        <taxon>Actinomycetes</taxon>
        <taxon>Micrococcales</taxon>
        <taxon>Dermacoccaceae</taxon>
        <taxon>Yimella</taxon>
    </lineage>
</organism>
<feature type="transmembrane region" description="Helical" evidence="1">
    <location>
        <begin position="249"/>
        <end position="269"/>
    </location>
</feature>
<feature type="transmembrane region" description="Helical" evidence="1">
    <location>
        <begin position="361"/>
        <end position="385"/>
    </location>
</feature>
<dbReference type="PANTHER" id="PTHR23542:SF1">
    <property type="entry name" value="MAJOR FACILITATOR SUPERFAMILY (MFS) PROFILE DOMAIN-CONTAINING PROTEIN"/>
    <property type="match status" value="1"/>
</dbReference>
<dbReference type="Pfam" id="PF07690">
    <property type="entry name" value="MFS_1"/>
    <property type="match status" value="1"/>
</dbReference>
<dbReference type="GO" id="GO:0022857">
    <property type="term" value="F:transmembrane transporter activity"/>
    <property type="evidence" value="ECO:0007669"/>
    <property type="project" value="InterPro"/>
</dbReference>
<name>A0A542EIF8_9MICO</name>
<dbReference type="OrthoDB" id="4229605at2"/>
<feature type="transmembrane region" description="Helical" evidence="1">
    <location>
        <begin position="208"/>
        <end position="229"/>
    </location>
</feature>
<feature type="transmembrane region" description="Helical" evidence="1">
    <location>
        <begin position="143"/>
        <end position="161"/>
    </location>
</feature>
<feature type="transmembrane region" description="Helical" evidence="1">
    <location>
        <begin position="77"/>
        <end position="96"/>
    </location>
</feature>
<dbReference type="PANTHER" id="PTHR23542">
    <property type="match status" value="1"/>
</dbReference>
<feature type="transmembrane region" description="Helical" evidence="1">
    <location>
        <begin position="18"/>
        <end position="41"/>
    </location>
</feature>
<feature type="transmembrane region" description="Helical" evidence="1">
    <location>
        <begin position="47"/>
        <end position="65"/>
    </location>
</feature>
<dbReference type="SUPFAM" id="SSF103473">
    <property type="entry name" value="MFS general substrate transporter"/>
    <property type="match status" value="1"/>
</dbReference>
<keyword evidence="1" id="KW-0812">Transmembrane</keyword>
<feature type="transmembrane region" description="Helical" evidence="1">
    <location>
        <begin position="298"/>
        <end position="320"/>
    </location>
</feature>
<evidence type="ECO:0000313" key="2">
    <source>
        <dbReference type="EMBL" id="TQJ15084.1"/>
    </source>
</evidence>
<feature type="transmembrane region" description="Helical" evidence="1">
    <location>
        <begin position="167"/>
        <end position="187"/>
    </location>
</feature>
<feature type="transmembrane region" description="Helical" evidence="1">
    <location>
        <begin position="102"/>
        <end position="122"/>
    </location>
</feature>
<dbReference type="InterPro" id="IPR011701">
    <property type="entry name" value="MFS"/>
</dbReference>
<keyword evidence="1" id="KW-1133">Transmembrane helix</keyword>
<dbReference type="Gene3D" id="1.20.1250.20">
    <property type="entry name" value="MFS general substrate transporter like domains"/>
    <property type="match status" value="1"/>
</dbReference>
<dbReference type="EMBL" id="VFMO01000001">
    <property type="protein sequence ID" value="TQJ15084.1"/>
    <property type="molecule type" value="Genomic_DNA"/>
</dbReference>
<proteinExistence type="predicted"/>
<gene>
    <name evidence="2" type="ORF">FB459_2607</name>
</gene>
<protein>
    <submittedName>
        <fullName evidence="2">Putative MFS family arabinose efflux permease</fullName>
    </submittedName>
</protein>
<feature type="transmembrane region" description="Helical" evidence="1">
    <location>
        <begin position="332"/>
        <end position="355"/>
    </location>
</feature>
<dbReference type="InterPro" id="IPR036259">
    <property type="entry name" value="MFS_trans_sf"/>
</dbReference>
<dbReference type="RefSeq" id="WP_141928763.1">
    <property type="nucleotide sequence ID" value="NZ_BAABCI010000035.1"/>
</dbReference>
<keyword evidence="1" id="KW-0472">Membrane</keyword>
<feature type="transmembrane region" description="Helical" evidence="1">
    <location>
        <begin position="276"/>
        <end position="292"/>
    </location>
</feature>
<keyword evidence="3" id="KW-1185">Reference proteome</keyword>
<dbReference type="Proteomes" id="UP000320806">
    <property type="component" value="Unassembled WGS sequence"/>
</dbReference>
<sequence length="396" mass="40771">MSITPYRSVLANQAARRVLLLGILLRIPIFGTGVLLMLHVVEQLGRSWGEAGLVSAVVTLAIAVSGPWRGRLLDRHGLRKVVLPSILINGSCWAVAPFVGYWPLLILAGVAGLFVVPIFSIARQSVIAAVPMHERRTALSVDGVGVELAYMSGPAVAVWAGSQWGTAPTLFVLQMLGVLGGIVLWILDPRLREETAGAGEVIDVPRSAWFRPAFIGLCLAAAASTLVLVGSEVSVVAGLREWGQSGSLGLVFAGWGIGSIVGGLVYGALSRGLSPYLLLSGLALVTLPMALADSAVTVAALALLAGLLCAPTITASVEAVSRVVPAVARGEAMGWHGSCMTAGSAMAAPLAGLVIDSRGHQSAIVLVCLAGLLIACVGAASVLVVRRRRSQVALAA</sequence>
<accession>A0A542EIF8</accession>
<comment type="caution">
    <text evidence="2">The sequence shown here is derived from an EMBL/GenBank/DDBJ whole genome shotgun (WGS) entry which is preliminary data.</text>
</comment>
<reference evidence="2 3" key="1">
    <citation type="submission" date="2019-06" db="EMBL/GenBank/DDBJ databases">
        <title>Sequencing the genomes of 1000 actinobacteria strains.</title>
        <authorList>
            <person name="Klenk H.-P."/>
        </authorList>
    </citation>
    <scope>NUCLEOTIDE SEQUENCE [LARGE SCALE GENOMIC DNA]</scope>
    <source>
        <strain evidence="2 3">DSM 19828</strain>
    </source>
</reference>
<dbReference type="AlphaFoldDB" id="A0A542EIF8"/>
<evidence type="ECO:0000256" key="1">
    <source>
        <dbReference type="SAM" id="Phobius"/>
    </source>
</evidence>